<feature type="compositionally biased region" description="Polar residues" evidence="2">
    <location>
        <begin position="760"/>
        <end position="778"/>
    </location>
</feature>
<sequence>MQGLVEAAALGLLFCGLLWAGPVEGGDSSRWPERYIYLQSGRSPPGRYGAYSRKTTSGGELHRKSIPCEESSSISDGTQIGPALARTASEVGQHRALLLSIALGMIFLVRGYYISKSGSKPSEIQSLRNKLESRMDRLASDKAKLLESKARLSEMQRQIAHEQGIAQGQKLHLERQKLLLHAEEEELRSRESRMEAERASLREVEEEARQTKKVFLGNEFPDENGGNEDLQAAGRTHTLGQAADMMKRVEAELGVFETAACSSSQASKKTLLVREFTELAKMRAAITVLRALPEEPTNAEEARDILRARRLLLAAAVRCQVISWSTIHRLLQLKVELQAEMILENSGKEGLEQLREVAETEWQVQEGQQKRARQTLAQLEQEIKKCKEKQRQLHEYGANHKNLRRDAVRRLEKQLFDWESYEVTVRATKARILATEAAASTTREVFLRQKRAQIQRAVDNQAQRWRRLPNDSIRLTELQTLLSAVSDELEEAKEIYDMAKEIKDAYEAKHPVTEETPSSAQQKQQAKPHRPLVFEERRRTYLYDRGNLGPSDSAQAKPSHAMPVISTVSASSLSSSGGYKVGFLPRAPEGVLMGKQLSQVPARSSSPNYDNSDGYRQSKGKTQQAKAAPAAFEPGHPETPFPIQQDNVLVRSNKERPPSESSDSEAADDVPYIDDDDDSEETPPLPPPRIIPPPPKRPPLPDNAILETDMDAESIDEGRSFHLDSSSEDGDSSSLPSLPLTMAPLSTGAKLLTSKGFTPIQPSISSSGKPFTEVSSQLAPEAEARQPQSAAPPIPRVDIQEASGPQTHSGVSHAHPLHLETSSLFLKLSISKEMQIGACSRLNCMRQAKLVRSTEYFFFCSSHENCELCCVCWQQWRR</sequence>
<name>U6N2M5_9EIME</name>
<reference evidence="4" key="2">
    <citation type="submission" date="2013-10" db="EMBL/GenBank/DDBJ databases">
        <authorList>
            <person name="Aslett M."/>
        </authorList>
    </citation>
    <scope>NUCLEOTIDE SEQUENCE [LARGE SCALE GENOMIC DNA]</scope>
    <source>
        <strain evidence="4">Houghton</strain>
    </source>
</reference>
<reference evidence="4" key="1">
    <citation type="submission" date="2013-10" db="EMBL/GenBank/DDBJ databases">
        <title>Genomic analysis of the causative agents of coccidiosis in chickens.</title>
        <authorList>
            <person name="Reid A.J."/>
            <person name="Blake D."/>
            <person name="Billington K."/>
            <person name="Browne H."/>
            <person name="Dunn M."/>
            <person name="Hung S."/>
            <person name="Kawahara F."/>
            <person name="Miranda-Saavedra D."/>
            <person name="Mourier T."/>
            <person name="Nagra H."/>
            <person name="Otto T.D."/>
            <person name="Rawlings N."/>
            <person name="Sanchez A."/>
            <person name="Sanders M."/>
            <person name="Subramaniam C."/>
            <person name="Tay Y."/>
            <person name="Dear P."/>
            <person name="Doerig C."/>
            <person name="Gruber A."/>
            <person name="Parkinson J."/>
            <person name="Shirley M."/>
            <person name="Wan K.L."/>
            <person name="Berriman M."/>
            <person name="Tomley F."/>
            <person name="Pain A."/>
        </authorList>
    </citation>
    <scope>NUCLEOTIDE SEQUENCE [LARGE SCALE GENOMIC DNA]</scope>
    <source>
        <strain evidence="4">Houghton</strain>
    </source>
</reference>
<feature type="region of interest" description="Disordered" evidence="2">
    <location>
        <begin position="760"/>
        <end position="813"/>
    </location>
</feature>
<dbReference type="RefSeq" id="XP_013436652.1">
    <property type="nucleotide sequence ID" value="XM_013581198.1"/>
</dbReference>
<feature type="coiled-coil region" evidence="1">
    <location>
        <begin position="184"/>
        <end position="214"/>
    </location>
</feature>
<keyword evidence="5" id="KW-1185">Reference proteome</keyword>
<feature type="coiled-coil region" evidence="1">
    <location>
        <begin position="369"/>
        <end position="406"/>
    </location>
</feature>
<keyword evidence="3" id="KW-0732">Signal</keyword>
<accession>U6N2M5</accession>
<feature type="compositionally biased region" description="Acidic residues" evidence="2">
    <location>
        <begin position="662"/>
        <end position="681"/>
    </location>
</feature>
<feature type="region of interest" description="Disordered" evidence="2">
    <location>
        <begin position="598"/>
        <end position="741"/>
    </location>
</feature>
<feature type="coiled-coil region" evidence="1">
    <location>
        <begin position="475"/>
        <end position="509"/>
    </location>
</feature>
<feature type="compositionally biased region" description="Polar residues" evidence="2">
    <location>
        <begin position="598"/>
        <end position="625"/>
    </location>
</feature>
<dbReference type="OrthoDB" id="348565at2759"/>
<evidence type="ECO:0000313" key="4">
    <source>
        <dbReference type="EMBL" id="CDJ68185.1"/>
    </source>
</evidence>
<feature type="compositionally biased region" description="Low complexity" evidence="2">
    <location>
        <begin position="732"/>
        <end position="741"/>
    </location>
</feature>
<evidence type="ECO:0000256" key="2">
    <source>
        <dbReference type="SAM" id="MobiDB-lite"/>
    </source>
</evidence>
<evidence type="ECO:0000256" key="1">
    <source>
        <dbReference type="SAM" id="Coils"/>
    </source>
</evidence>
<organism evidence="4 5">
    <name type="scientific">Eimeria necatrix</name>
    <dbReference type="NCBI Taxonomy" id="51315"/>
    <lineage>
        <taxon>Eukaryota</taxon>
        <taxon>Sar</taxon>
        <taxon>Alveolata</taxon>
        <taxon>Apicomplexa</taxon>
        <taxon>Conoidasida</taxon>
        <taxon>Coccidia</taxon>
        <taxon>Eucoccidiorida</taxon>
        <taxon>Eimeriorina</taxon>
        <taxon>Eimeriidae</taxon>
        <taxon>Eimeria</taxon>
    </lineage>
</organism>
<dbReference type="VEuPathDB" id="ToxoDB:ENH_00049740"/>
<evidence type="ECO:0000313" key="5">
    <source>
        <dbReference type="Proteomes" id="UP000030754"/>
    </source>
</evidence>
<feature type="compositionally biased region" description="Pro residues" evidence="2">
    <location>
        <begin position="683"/>
        <end position="701"/>
    </location>
</feature>
<dbReference type="EMBL" id="HG725512">
    <property type="protein sequence ID" value="CDJ68185.1"/>
    <property type="molecule type" value="Genomic_DNA"/>
</dbReference>
<dbReference type="AlphaFoldDB" id="U6N2M5"/>
<protein>
    <submittedName>
        <fullName evidence="4">Uncharacterized protein</fullName>
    </submittedName>
</protein>
<feature type="region of interest" description="Disordered" evidence="2">
    <location>
        <begin position="510"/>
        <end position="535"/>
    </location>
</feature>
<proteinExistence type="predicted"/>
<feature type="compositionally biased region" description="Polar residues" evidence="2">
    <location>
        <begin position="515"/>
        <end position="525"/>
    </location>
</feature>
<gene>
    <name evidence="4" type="ORF">ENH_00049740</name>
</gene>
<keyword evidence="1" id="KW-0175">Coiled coil</keyword>
<feature type="signal peptide" evidence="3">
    <location>
        <begin position="1"/>
        <end position="25"/>
    </location>
</feature>
<dbReference type="Proteomes" id="UP000030754">
    <property type="component" value="Unassembled WGS sequence"/>
</dbReference>
<dbReference type="GeneID" id="25475123"/>
<feature type="chain" id="PRO_5004674280" evidence="3">
    <location>
        <begin position="26"/>
        <end position="878"/>
    </location>
</feature>
<evidence type="ECO:0000256" key="3">
    <source>
        <dbReference type="SAM" id="SignalP"/>
    </source>
</evidence>